<organism evidence="2 3">
    <name type="scientific">Porites evermanni</name>
    <dbReference type="NCBI Taxonomy" id="104178"/>
    <lineage>
        <taxon>Eukaryota</taxon>
        <taxon>Metazoa</taxon>
        <taxon>Cnidaria</taxon>
        <taxon>Anthozoa</taxon>
        <taxon>Hexacorallia</taxon>
        <taxon>Scleractinia</taxon>
        <taxon>Fungiina</taxon>
        <taxon>Poritidae</taxon>
        <taxon>Porites</taxon>
    </lineage>
</organism>
<feature type="transmembrane region" description="Helical" evidence="1">
    <location>
        <begin position="354"/>
        <end position="374"/>
    </location>
</feature>
<comment type="caution">
    <text evidence="2">The sequence shown here is derived from an EMBL/GenBank/DDBJ whole genome shotgun (WGS) entry which is preliminary data.</text>
</comment>
<feature type="transmembrane region" description="Helical" evidence="1">
    <location>
        <begin position="70"/>
        <end position="92"/>
    </location>
</feature>
<evidence type="ECO:0000313" key="3">
    <source>
        <dbReference type="Proteomes" id="UP001159427"/>
    </source>
</evidence>
<evidence type="ECO:0000313" key="2">
    <source>
        <dbReference type="EMBL" id="CAH3191235.1"/>
    </source>
</evidence>
<dbReference type="Proteomes" id="UP001159427">
    <property type="component" value="Unassembled WGS sequence"/>
</dbReference>
<sequence>VGGTVPLPIRENHQDAVHSQPSLHTLAELFLCNGLRQIFEVIILLMFISLLISNALEASQLCDQLLNMNLVWIPAVLVWCSAFLTIFVNSFIVPFVSVLTFLNGCLFSTIAVCGSTLIGRQFNPKRNHSELKHVCQPFVLGTVALVNIDILTFFVGVAVNSLPVLFKKIAPSASQIRGFCWSVIAGIITCVIISVFCTGRLAPRQRRTLGRLQKSAPPPPPPRRLSGQSIGLAIRLPGSNPALATGWISSFDSWFESFYPTRQAKWQEMKSKWDGFYWQANMRRFLKVTIPISLFGLVFAVATLNPNGTITILKNFTSLMLNIELGVCVVLMLRQSHEHKFSHLRVPLPLSRPTYHLQYFVATYFLVTLGFHVADIIQLLTYNQNSTSGVEFLANQTLTTFNITWNSSSQLDLHNRRWRINNVLSTNETH</sequence>
<protein>
    <submittedName>
        <fullName evidence="2">Uncharacterized protein</fullName>
    </submittedName>
</protein>
<reference evidence="2 3" key="1">
    <citation type="submission" date="2022-05" db="EMBL/GenBank/DDBJ databases">
        <authorList>
            <consortium name="Genoscope - CEA"/>
            <person name="William W."/>
        </authorList>
    </citation>
    <scope>NUCLEOTIDE SEQUENCE [LARGE SCALE GENOMIC DNA]</scope>
</reference>
<dbReference type="EMBL" id="CALNXI010002875">
    <property type="protein sequence ID" value="CAH3191235.1"/>
    <property type="molecule type" value="Genomic_DNA"/>
</dbReference>
<feature type="transmembrane region" description="Helical" evidence="1">
    <location>
        <begin position="138"/>
        <end position="159"/>
    </location>
</feature>
<feature type="transmembrane region" description="Helical" evidence="1">
    <location>
        <begin position="38"/>
        <end position="58"/>
    </location>
</feature>
<accession>A0ABN8SLA6</accession>
<keyword evidence="3" id="KW-1185">Reference proteome</keyword>
<gene>
    <name evidence="2" type="ORF">PEVE_00021478</name>
</gene>
<name>A0ABN8SLA6_9CNID</name>
<feature type="transmembrane region" description="Helical" evidence="1">
    <location>
        <begin position="98"/>
        <end position="118"/>
    </location>
</feature>
<proteinExistence type="predicted"/>
<dbReference type="PANTHER" id="PTHR16189:SF6">
    <property type="entry name" value="AMINO ACID TRANSPORTER TRANSMEMBRANE DOMAIN-CONTAINING PROTEIN"/>
    <property type="match status" value="1"/>
</dbReference>
<keyword evidence="1" id="KW-0812">Transmembrane</keyword>
<keyword evidence="1" id="KW-0472">Membrane</keyword>
<feature type="transmembrane region" description="Helical" evidence="1">
    <location>
        <begin position="285"/>
        <end position="304"/>
    </location>
</feature>
<dbReference type="PANTHER" id="PTHR16189">
    <property type="entry name" value="TRANSMEMBRANE PROTEIN 104-RELATED"/>
    <property type="match status" value="1"/>
</dbReference>
<feature type="transmembrane region" description="Helical" evidence="1">
    <location>
        <begin position="179"/>
        <end position="202"/>
    </location>
</feature>
<evidence type="ECO:0000256" key="1">
    <source>
        <dbReference type="SAM" id="Phobius"/>
    </source>
</evidence>
<feature type="non-terminal residue" evidence="2">
    <location>
        <position position="1"/>
    </location>
</feature>
<keyword evidence="1" id="KW-1133">Transmembrane helix</keyword>